<sequence length="466" mass="50582">MLHVPVLRAGKAYRSLNTQTLHDIRSGEPLALVSQANSGLIARDLNQTAAYQQTLAAIPAQKLYDMSNQAADLFLEATLPVDPIDGVMQSREEFIRCQSGTTGLPANMCAANMEKVATALRMTKTIIDGLSQGANQDTLNRAYRREADALGAILPSNSPGVHALWVPTPAMRIPVMLRPGSQEPWTPMRIIQAMIAAGYPPAAFGFYPSDHAGANEILIRCDRALFFGDARTVDAWRGTGRIQIHGPGWSKMILGPDALENGEQHVDVLTQAIAANGGRSCVNTSAVWAPPGSRAIAEALAKKLAGIKATALDDPNAQLAGFTNRRLAHLLDERIEAQLAQGGAEDLTAKYRGGPRLVEIDNTLFLQPTLIWCDHDHPLASAEYLFPFAAFVEVEPDQMAEKLGPTLTLSLISEQESLINAMLDSPHIDRINIGALPTNTVRWDHPHEGNLFELLYKRRAVQFAAS</sequence>
<name>A0A8J7U3U3_9BACT</name>
<dbReference type="RefSeq" id="WP_207856987.1">
    <property type="nucleotide sequence ID" value="NZ_JAFREP010000003.1"/>
</dbReference>
<dbReference type="InterPro" id="IPR016162">
    <property type="entry name" value="Ald_DH_N"/>
</dbReference>
<dbReference type="Proteomes" id="UP000664417">
    <property type="component" value="Unassembled WGS sequence"/>
</dbReference>
<dbReference type="SUPFAM" id="SSF53720">
    <property type="entry name" value="ALDH-like"/>
    <property type="match status" value="1"/>
</dbReference>
<accession>A0A8J7U3U3</accession>
<keyword evidence="2" id="KW-0560">Oxidoreductase</keyword>
<dbReference type="PANTHER" id="PTHR43720:SF2">
    <property type="entry name" value="2-AMINOMUCONIC SEMIALDEHYDE DEHYDROGENASE"/>
    <property type="match status" value="1"/>
</dbReference>
<proteinExistence type="inferred from homology"/>
<organism evidence="5 6">
    <name type="scientific">Acanthopleuribacter pedis</name>
    <dbReference type="NCBI Taxonomy" id="442870"/>
    <lineage>
        <taxon>Bacteria</taxon>
        <taxon>Pseudomonadati</taxon>
        <taxon>Acidobacteriota</taxon>
        <taxon>Holophagae</taxon>
        <taxon>Acanthopleuribacterales</taxon>
        <taxon>Acanthopleuribacteraceae</taxon>
        <taxon>Acanthopleuribacter</taxon>
    </lineage>
</organism>
<gene>
    <name evidence="5" type="ORF">J3U88_04095</name>
</gene>
<dbReference type="AlphaFoldDB" id="A0A8J7U3U3"/>
<dbReference type="Pfam" id="PF00171">
    <property type="entry name" value="Aldedh"/>
    <property type="match status" value="1"/>
</dbReference>
<keyword evidence="6" id="KW-1185">Reference proteome</keyword>
<dbReference type="Gene3D" id="3.40.309.10">
    <property type="entry name" value="Aldehyde Dehydrogenase, Chain A, domain 2"/>
    <property type="match status" value="1"/>
</dbReference>
<feature type="domain" description="Aldehyde dehydrogenase" evidence="4">
    <location>
        <begin position="87"/>
        <end position="395"/>
    </location>
</feature>
<dbReference type="InterPro" id="IPR015590">
    <property type="entry name" value="Aldehyde_DH_dom"/>
</dbReference>
<protein>
    <submittedName>
        <fullName evidence="5">Aldehyde dehydrogenase</fullName>
    </submittedName>
</protein>
<dbReference type="PANTHER" id="PTHR43720">
    <property type="entry name" value="2-AMINOMUCONIC SEMIALDEHYDE DEHYDROGENASE"/>
    <property type="match status" value="1"/>
</dbReference>
<evidence type="ECO:0000256" key="2">
    <source>
        <dbReference type="ARBA" id="ARBA00023002"/>
    </source>
</evidence>
<dbReference type="InterPro" id="IPR016163">
    <property type="entry name" value="Ald_DH_C"/>
</dbReference>
<evidence type="ECO:0000256" key="3">
    <source>
        <dbReference type="ARBA" id="ARBA00023027"/>
    </source>
</evidence>
<keyword evidence="3" id="KW-0520">NAD</keyword>
<evidence type="ECO:0000259" key="4">
    <source>
        <dbReference type="Pfam" id="PF00171"/>
    </source>
</evidence>
<dbReference type="GO" id="GO:0016620">
    <property type="term" value="F:oxidoreductase activity, acting on the aldehyde or oxo group of donors, NAD or NADP as acceptor"/>
    <property type="evidence" value="ECO:0007669"/>
    <property type="project" value="InterPro"/>
</dbReference>
<comment type="caution">
    <text evidence="5">The sequence shown here is derived from an EMBL/GenBank/DDBJ whole genome shotgun (WGS) entry which is preliminary data.</text>
</comment>
<dbReference type="EMBL" id="JAFREP010000003">
    <property type="protein sequence ID" value="MBO1317631.1"/>
    <property type="molecule type" value="Genomic_DNA"/>
</dbReference>
<dbReference type="InterPro" id="IPR016161">
    <property type="entry name" value="Ald_DH/histidinol_DH"/>
</dbReference>
<evidence type="ECO:0000256" key="1">
    <source>
        <dbReference type="ARBA" id="ARBA00009986"/>
    </source>
</evidence>
<dbReference type="Gene3D" id="3.40.605.10">
    <property type="entry name" value="Aldehyde Dehydrogenase, Chain A, domain 1"/>
    <property type="match status" value="1"/>
</dbReference>
<evidence type="ECO:0000313" key="5">
    <source>
        <dbReference type="EMBL" id="MBO1317631.1"/>
    </source>
</evidence>
<comment type="similarity">
    <text evidence="1">Belongs to the aldehyde dehydrogenase family.</text>
</comment>
<evidence type="ECO:0000313" key="6">
    <source>
        <dbReference type="Proteomes" id="UP000664417"/>
    </source>
</evidence>
<reference evidence="5" key="1">
    <citation type="submission" date="2021-03" db="EMBL/GenBank/DDBJ databases">
        <authorList>
            <person name="Wang G."/>
        </authorList>
    </citation>
    <scope>NUCLEOTIDE SEQUENCE</scope>
    <source>
        <strain evidence="5">KCTC 12899</strain>
    </source>
</reference>